<dbReference type="PANTHER" id="PTHR12592">
    <property type="entry name" value="ATP-DEPENDENT (S)-NAD(P)H-HYDRATE DEHYDRATASE FAMILY MEMBER"/>
    <property type="match status" value="1"/>
</dbReference>
<comment type="catalytic activity">
    <reaction evidence="6">
        <text>(6S)-NADHX + ADP = AMP + phosphate + NADH + H(+)</text>
        <dbReference type="Rhea" id="RHEA:32223"/>
        <dbReference type="ChEBI" id="CHEBI:15378"/>
        <dbReference type="ChEBI" id="CHEBI:43474"/>
        <dbReference type="ChEBI" id="CHEBI:57945"/>
        <dbReference type="ChEBI" id="CHEBI:64074"/>
        <dbReference type="ChEBI" id="CHEBI:456215"/>
        <dbReference type="ChEBI" id="CHEBI:456216"/>
        <dbReference type="EC" id="4.2.1.136"/>
    </reaction>
</comment>
<dbReference type="GO" id="GO:0052856">
    <property type="term" value="F:NAD(P)HX epimerase activity"/>
    <property type="evidence" value="ECO:0007669"/>
    <property type="project" value="TreeGrafter"/>
</dbReference>
<evidence type="ECO:0000259" key="7">
    <source>
        <dbReference type="PROSITE" id="PS51383"/>
    </source>
</evidence>
<dbReference type="GO" id="GO:0046496">
    <property type="term" value="P:nicotinamide nucleotide metabolic process"/>
    <property type="evidence" value="ECO:0007669"/>
    <property type="project" value="UniProtKB-UniRule"/>
</dbReference>
<comment type="function">
    <text evidence="6">Catalyzes the dehydration of the S-form of NAD(P)HX at the expense of ADP, which is converted to AMP. Together with NAD(P)HX epimerase, which catalyzes the epimerization of the S- and R-forms, the enzyme allows the repair of both epimers of NAD(P)HX, a damaged form of NAD(P)H that is a result of enzymatic or heat-dependent hydration.</text>
</comment>
<feature type="binding site" evidence="6">
    <location>
        <position position="152"/>
    </location>
    <ligand>
        <name>(6S)-NADPHX</name>
        <dbReference type="ChEBI" id="CHEBI:64076"/>
    </ligand>
</feature>
<feature type="binding site" evidence="6">
    <location>
        <position position="40"/>
    </location>
    <ligand>
        <name>(6S)-NADPHX</name>
        <dbReference type="ChEBI" id="CHEBI:64076"/>
    </ligand>
</feature>
<dbReference type="Proteomes" id="UP001229251">
    <property type="component" value="Unassembled WGS sequence"/>
</dbReference>
<keyword evidence="2 6" id="KW-0067">ATP-binding</keyword>
<name>A0AAJ1V364_9LACT</name>
<keyword evidence="3 6" id="KW-0521">NADP</keyword>
<feature type="domain" description="YjeF C-terminal" evidence="7">
    <location>
        <begin position="5"/>
        <end position="269"/>
    </location>
</feature>
<dbReference type="NCBIfam" id="TIGR00196">
    <property type="entry name" value="yjeF_cterm"/>
    <property type="match status" value="1"/>
</dbReference>
<dbReference type="RefSeq" id="WP_070609520.1">
    <property type="nucleotide sequence ID" value="NZ_JASOOE010000005.1"/>
</dbReference>
<dbReference type="PANTHER" id="PTHR12592:SF0">
    <property type="entry name" value="ATP-DEPENDENT (S)-NAD(P)H-HYDRATE DEHYDRATASE"/>
    <property type="match status" value="1"/>
</dbReference>
<comment type="catalytic activity">
    <reaction evidence="6">
        <text>(6S)-NADPHX + ADP = AMP + phosphate + NADPH + H(+)</text>
        <dbReference type="Rhea" id="RHEA:32235"/>
        <dbReference type="ChEBI" id="CHEBI:15378"/>
        <dbReference type="ChEBI" id="CHEBI:43474"/>
        <dbReference type="ChEBI" id="CHEBI:57783"/>
        <dbReference type="ChEBI" id="CHEBI:64076"/>
        <dbReference type="ChEBI" id="CHEBI:456215"/>
        <dbReference type="ChEBI" id="CHEBI:456216"/>
        <dbReference type="EC" id="4.2.1.136"/>
    </reaction>
</comment>
<gene>
    <name evidence="6" type="primary">nnrD</name>
    <name evidence="8" type="ORF">QP433_03740</name>
</gene>
<evidence type="ECO:0000313" key="8">
    <source>
        <dbReference type="EMBL" id="MDK7187086.1"/>
    </source>
</evidence>
<feature type="binding site" evidence="6">
    <location>
        <position position="211"/>
    </location>
    <ligand>
        <name>AMP</name>
        <dbReference type="ChEBI" id="CHEBI:456215"/>
    </ligand>
</feature>
<feature type="binding site" evidence="6">
    <location>
        <position position="212"/>
    </location>
    <ligand>
        <name>(6S)-NADPHX</name>
        <dbReference type="ChEBI" id="CHEBI:64076"/>
    </ligand>
</feature>
<feature type="binding site" evidence="6">
    <location>
        <position position="101"/>
    </location>
    <ligand>
        <name>(6S)-NADPHX</name>
        <dbReference type="ChEBI" id="CHEBI:64076"/>
    </ligand>
</feature>
<dbReference type="CDD" id="cd01171">
    <property type="entry name" value="YXKO-related"/>
    <property type="match status" value="1"/>
</dbReference>
<dbReference type="GO" id="GO:0052855">
    <property type="term" value="F:ADP-dependent NAD(P)H-hydrate dehydratase activity"/>
    <property type="evidence" value="ECO:0007669"/>
    <property type="project" value="UniProtKB-UniRule"/>
</dbReference>
<keyword evidence="5 6" id="KW-0456">Lyase</keyword>
<comment type="caution">
    <text evidence="8">The sequence shown here is derived from an EMBL/GenBank/DDBJ whole genome shotgun (WGS) entry which is preliminary data.</text>
</comment>
<dbReference type="InterPro" id="IPR000631">
    <property type="entry name" value="CARKD"/>
</dbReference>
<keyword evidence="1 6" id="KW-0547">Nucleotide-binding</keyword>
<dbReference type="EC" id="4.2.1.136" evidence="6"/>
<evidence type="ECO:0000256" key="3">
    <source>
        <dbReference type="ARBA" id="ARBA00022857"/>
    </source>
</evidence>
<dbReference type="SUPFAM" id="SSF53613">
    <property type="entry name" value="Ribokinase-like"/>
    <property type="match status" value="1"/>
</dbReference>
<dbReference type="EMBL" id="JASOOE010000005">
    <property type="protein sequence ID" value="MDK7187086.1"/>
    <property type="molecule type" value="Genomic_DNA"/>
</dbReference>
<dbReference type="AlphaFoldDB" id="A0AAJ1V364"/>
<evidence type="ECO:0000256" key="5">
    <source>
        <dbReference type="ARBA" id="ARBA00023239"/>
    </source>
</evidence>
<feature type="binding site" evidence="6">
    <location>
        <begin position="182"/>
        <end position="186"/>
    </location>
    <ligand>
        <name>AMP</name>
        <dbReference type="ChEBI" id="CHEBI:456215"/>
    </ligand>
</feature>
<dbReference type="Gene3D" id="3.40.1190.20">
    <property type="match status" value="1"/>
</dbReference>
<keyword evidence="4 6" id="KW-0520">NAD</keyword>
<evidence type="ECO:0000256" key="1">
    <source>
        <dbReference type="ARBA" id="ARBA00022741"/>
    </source>
</evidence>
<dbReference type="PROSITE" id="PS51383">
    <property type="entry name" value="YJEF_C_3"/>
    <property type="match status" value="1"/>
</dbReference>
<dbReference type="Pfam" id="PF01256">
    <property type="entry name" value="Carb_kinase"/>
    <property type="match status" value="1"/>
</dbReference>
<evidence type="ECO:0000256" key="2">
    <source>
        <dbReference type="ARBA" id="ARBA00022840"/>
    </source>
</evidence>
<accession>A0AAJ1V364</accession>
<proteinExistence type="inferred from homology"/>
<reference evidence="8" key="1">
    <citation type="submission" date="2023-05" db="EMBL/GenBank/DDBJ databases">
        <title>Cataloging the Phylogenetic Diversity of Human Bladder Bacteria.</title>
        <authorList>
            <person name="Du J."/>
        </authorList>
    </citation>
    <scope>NUCLEOTIDE SEQUENCE</scope>
    <source>
        <strain evidence="8">UMB1231</strain>
    </source>
</reference>
<comment type="subunit">
    <text evidence="6">Homotetramer.</text>
</comment>
<evidence type="ECO:0000256" key="6">
    <source>
        <dbReference type="HAMAP-Rule" id="MF_01965"/>
    </source>
</evidence>
<protein>
    <recommendedName>
        <fullName evidence="6">ADP-dependent (S)-NAD(P)H-hydrate dehydratase</fullName>
        <ecNumber evidence="6">4.2.1.136</ecNumber>
    </recommendedName>
    <alternativeName>
        <fullName evidence="6">ADP-dependent NAD(P)HX dehydratase</fullName>
    </alternativeName>
</protein>
<comment type="cofactor">
    <cofactor evidence="6">
        <name>Mg(2+)</name>
        <dbReference type="ChEBI" id="CHEBI:18420"/>
    </cofactor>
</comment>
<comment type="similarity">
    <text evidence="6">Belongs to the NnrD/CARKD family.</text>
</comment>
<dbReference type="HAMAP" id="MF_01965">
    <property type="entry name" value="NADHX_dehydratase"/>
    <property type="match status" value="1"/>
</dbReference>
<dbReference type="InterPro" id="IPR029056">
    <property type="entry name" value="Ribokinase-like"/>
</dbReference>
<sequence length="277" mass="30574">MEEVTEEWVSTLLKERPKTAYKNQFGHNLLIAGNQAMAGAALIASRACVYVGSGLTSLLTHPANVSIIHQALPEAMIDSWKAVNTHEDLLQKTQHWLIGPGMGQDTESRSLFIHLMEQARADQVLILDADGLNLWCQNPQVTTKAQLILTPHFGEWQRLKRAFDIQDPRTWAKEFGIHLVLKGAPTVMIDRQGKAYQNIAGNPGMAIGGMGDCLAGMMLGFLGQVSDPFEAVVLSCYLHTAVANSLYQDQYIVLPSRLIDQVPHAMKRLFSKKEAAS</sequence>
<dbReference type="GO" id="GO:0005524">
    <property type="term" value="F:ATP binding"/>
    <property type="evidence" value="ECO:0007669"/>
    <property type="project" value="UniProtKB-KW"/>
</dbReference>
<organism evidence="8 9">
    <name type="scientific">Facklamia hominis</name>
    <dbReference type="NCBI Taxonomy" id="178214"/>
    <lineage>
        <taxon>Bacteria</taxon>
        <taxon>Bacillati</taxon>
        <taxon>Bacillota</taxon>
        <taxon>Bacilli</taxon>
        <taxon>Lactobacillales</taxon>
        <taxon>Aerococcaceae</taxon>
        <taxon>Facklamia</taxon>
    </lineage>
</organism>
<evidence type="ECO:0000313" key="9">
    <source>
        <dbReference type="Proteomes" id="UP001229251"/>
    </source>
</evidence>
<evidence type="ECO:0000256" key="4">
    <source>
        <dbReference type="ARBA" id="ARBA00023027"/>
    </source>
</evidence>
<dbReference type="GO" id="GO:0110051">
    <property type="term" value="P:metabolite repair"/>
    <property type="evidence" value="ECO:0007669"/>
    <property type="project" value="TreeGrafter"/>
</dbReference>